<feature type="transmembrane region" description="Helical" evidence="1">
    <location>
        <begin position="411"/>
        <end position="430"/>
    </location>
</feature>
<feature type="transmembrane region" description="Helical" evidence="1">
    <location>
        <begin position="294"/>
        <end position="316"/>
    </location>
</feature>
<feature type="transmembrane region" description="Helical" evidence="1">
    <location>
        <begin position="66"/>
        <end position="87"/>
    </location>
</feature>
<feature type="transmembrane region" description="Helical" evidence="1">
    <location>
        <begin position="208"/>
        <end position="225"/>
    </location>
</feature>
<dbReference type="GO" id="GO:0006508">
    <property type="term" value="P:proteolysis"/>
    <property type="evidence" value="ECO:0007669"/>
    <property type="project" value="UniProtKB-KW"/>
</dbReference>
<reference evidence="3 4" key="1">
    <citation type="submission" date="2018-12" db="EMBL/GenBank/DDBJ databases">
        <authorList>
            <person name="Sun L."/>
            <person name="Chen Z."/>
        </authorList>
    </citation>
    <scope>NUCLEOTIDE SEQUENCE [LARGE SCALE GENOMIC DNA]</scope>
    <source>
        <strain evidence="3 4">3-5-3</strain>
    </source>
</reference>
<gene>
    <name evidence="3" type="ORF">EJP77_06070</name>
</gene>
<evidence type="ECO:0000313" key="3">
    <source>
        <dbReference type="EMBL" id="RUT36534.1"/>
    </source>
</evidence>
<dbReference type="EMBL" id="RZNX01000001">
    <property type="protein sequence ID" value="RUT36534.1"/>
    <property type="molecule type" value="Genomic_DNA"/>
</dbReference>
<keyword evidence="1" id="KW-0472">Membrane</keyword>
<feature type="transmembrane region" description="Helical" evidence="1">
    <location>
        <begin position="515"/>
        <end position="539"/>
    </location>
</feature>
<feature type="domain" description="CAAX prenyl protease 2/Lysostaphin resistance protein A-like" evidence="2">
    <location>
        <begin position="416"/>
        <end position="497"/>
    </location>
</feature>
<dbReference type="Proteomes" id="UP000272464">
    <property type="component" value="Unassembled WGS sequence"/>
</dbReference>
<feature type="transmembrane region" description="Helical" evidence="1">
    <location>
        <begin position="26"/>
        <end position="46"/>
    </location>
</feature>
<proteinExistence type="predicted"/>
<dbReference type="GO" id="GO:0008237">
    <property type="term" value="F:metallopeptidase activity"/>
    <property type="evidence" value="ECO:0007669"/>
    <property type="project" value="UniProtKB-KW"/>
</dbReference>
<organism evidence="3 4">
    <name type="scientific">Paenibacillus zeisoli</name>
    <dbReference type="NCBI Taxonomy" id="2496267"/>
    <lineage>
        <taxon>Bacteria</taxon>
        <taxon>Bacillati</taxon>
        <taxon>Bacillota</taxon>
        <taxon>Bacilli</taxon>
        <taxon>Bacillales</taxon>
        <taxon>Paenibacillaceae</taxon>
        <taxon>Paenibacillus</taxon>
    </lineage>
</organism>
<feature type="transmembrane region" description="Helical" evidence="1">
    <location>
        <begin position="492"/>
        <end position="509"/>
    </location>
</feature>
<accession>A0A3S1BA00</accession>
<evidence type="ECO:0000256" key="1">
    <source>
        <dbReference type="SAM" id="Phobius"/>
    </source>
</evidence>
<sequence length="564" mass="63904">MRSSQRHTGFGKKLLRGVWMKTFKTYFFTLGEVILLAGIFLAVAVLHNYVLVPNSGSYGQYLMHNLPLWISIMFAIDAVLLTIYFLIKKSILKDRYVKVSQLCNFSRLKGKDFLISTYVAIAAGLLFVCLLKLPFVKANFPDMQDYINLFMNSDSFILTLLGLAVIGPLFEEIFFRGILFSMMRGKLPFLVALLVQAVIYGYCQPSSSIQVTGFFLAIMYGIMYTKMKTILSTIWTGVLLNAFIFTSKQIGLHEVIEGFSPSTLLIIIALCLFVIVSSLIVLGQEERKLPYIKVIGNLLLWTGLYVVIYYPILFIWNNHIMSIASISGWLGENNVLGFIFFDTISLAVFYVVMRLIHKKSLIVECNFSAIPPRAGIVMGILGAAMGVWVQCFFKIPYFADNFPQFQQLFDYLTTASLPVFIAFLILHSMYKEVYFRALIYNVLRPAFSVPMSIIVTGIIYGGLFFNWDIPLTIYASAGALIFGLLFEWYRSIWAPIINEIVLFGTYFVMKKLQLTFSAGIVIAMVASSVVIIYTMYWLWKRREIDQENANSAHVQAAVQSAVSL</sequence>
<protein>
    <submittedName>
        <fullName evidence="3">CPBP family intramembrane metalloprotease</fullName>
    </submittedName>
</protein>
<feature type="transmembrane region" description="Helical" evidence="1">
    <location>
        <begin position="232"/>
        <end position="251"/>
    </location>
</feature>
<feature type="transmembrane region" description="Helical" evidence="1">
    <location>
        <begin position="187"/>
        <end position="202"/>
    </location>
</feature>
<keyword evidence="4" id="KW-1185">Reference proteome</keyword>
<dbReference type="OrthoDB" id="9782250at2"/>
<dbReference type="Pfam" id="PF02517">
    <property type="entry name" value="Rce1-like"/>
    <property type="match status" value="2"/>
</dbReference>
<dbReference type="GO" id="GO:0080120">
    <property type="term" value="P:CAAX-box protein maturation"/>
    <property type="evidence" value="ECO:0007669"/>
    <property type="project" value="UniProtKB-ARBA"/>
</dbReference>
<comment type="caution">
    <text evidence="3">The sequence shown here is derived from an EMBL/GenBank/DDBJ whole genome shotgun (WGS) entry which is preliminary data.</text>
</comment>
<keyword evidence="1" id="KW-1133">Transmembrane helix</keyword>
<keyword evidence="3" id="KW-0482">Metalloprotease</keyword>
<dbReference type="AlphaFoldDB" id="A0A3S1BA00"/>
<feature type="transmembrane region" description="Helical" evidence="1">
    <location>
        <begin position="263"/>
        <end position="282"/>
    </location>
</feature>
<feature type="transmembrane region" description="Helical" evidence="1">
    <location>
        <begin position="376"/>
        <end position="399"/>
    </location>
</feature>
<keyword evidence="1" id="KW-0812">Transmembrane</keyword>
<feature type="transmembrane region" description="Helical" evidence="1">
    <location>
        <begin position="113"/>
        <end position="135"/>
    </location>
</feature>
<evidence type="ECO:0000313" key="4">
    <source>
        <dbReference type="Proteomes" id="UP000272464"/>
    </source>
</evidence>
<feature type="transmembrane region" description="Helical" evidence="1">
    <location>
        <begin position="336"/>
        <end position="356"/>
    </location>
</feature>
<name>A0A3S1BA00_9BACL</name>
<dbReference type="InterPro" id="IPR003675">
    <property type="entry name" value="Rce1/LyrA-like_dom"/>
</dbReference>
<feature type="transmembrane region" description="Helical" evidence="1">
    <location>
        <begin position="469"/>
        <end position="485"/>
    </location>
</feature>
<keyword evidence="3" id="KW-0645">Protease</keyword>
<feature type="transmembrane region" description="Helical" evidence="1">
    <location>
        <begin position="155"/>
        <end position="175"/>
    </location>
</feature>
<dbReference type="GO" id="GO:0004175">
    <property type="term" value="F:endopeptidase activity"/>
    <property type="evidence" value="ECO:0007669"/>
    <property type="project" value="UniProtKB-ARBA"/>
</dbReference>
<keyword evidence="3" id="KW-0378">Hydrolase</keyword>
<evidence type="ECO:0000259" key="2">
    <source>
        <dbReference type="Pfam" id="PF02517"/>
    </source>
</evidence>
<feature type="domain" description="CAAX prenyl protease 2/Lysostaphin resistance protein A-like" evidence="2">
    <location>
        <begin position="155"/>
        <end position="242"/>
    </location>
</feature>
<feature type="transmembrane region" description="Helical" evidence="1">
    <location>
        <begin position="442"/>
        <end position="463"/>
    </location>
</feature>